<evidence type="ECO:0000313" key="5">
    <source>
        <dbReference type="Proteomes" id="UP000660975"/>
    </source>
</evidence>
<name>A0A8H9HSA9_9ACTN</name>
<feature type="compositionally biased region" description="Low complexity" evidence="1">
    <location>
        <begin position="50"/>
        <end position="66"/>
    </location>
</feature>
<accession>A0A8H9HSA9</accession>
<organism evidence="3 5">
    <name type="scientific">Streptomyces gougerotii</name>
    <dbReference type="NCBI Taxonomy" id="53448"/>
    <lineage>
        <taxon>Bacteria</taxon>
        <taxon>Bacillati</taxon>
        <taxon>Actinomycetota</taxon>
        <taxon>Actinomycetes</taxon>
        <taxon>Kitasatosporales</taxon>
        <taxon>Streptomycetaceae</taxon>
        <taxon>Streptomyces</taxon>
        <taxon>Streptomyces diastaticus group</taxon>
    </lineage>
</organism>
<keyword evidence="4" id="KW-1185">Reference proteome</keyword>
<gene>
    <name evidence="3" type="ORF">GCM10010227_34360</name>
    <name evidence="2" type="ORF">Sgou_48390</name>
</gene>
<dbReference type="EMBL" id="BMSC01000010">
    <property type="protein sequence ID" value="GGU77308.1"/>
    <property type="molecule type" value="Genomic_DNA"/>
</dbReference>
<proteinExistence type="predicted"/>
<evidence type="ECO:0000313" key="4">
    <source>
        <dbReference type="Proteomes" id="UP000480804"/>
    </source>
</evidence>
<reference evidence="2 4" key="2">
    <citation type="submission" date="2020-02" db="EMBL/GenBank/DDBJ databases">
        <title>Whole genome shotgun sequence of Streptomyces gougerotii NBRC 13043.</title>
        <authorList>
            <person name="Ichikawa N."/>
            <person name="Komaki H."/>
            <person name="Tamura T."/>
        </authorList>
    </citation>
    <scope>NUCLEOTIDE SEQUENCE [LARGE SCALE GENOMIC DNA]</scope>
    <source>
        <strain evidence="2 4">NBRC 13043</strain>
    </source>
</reference>
<comment type="caution">
    <text evidence="3">The sequence shown here is derived from an EMBL/GenBank/DDBJ whole genome shotgun (WGS) entry which is preliminary data.</text>
</comment>
<dbReference type="EMBL" id="BLLO01000025">
    <property type="protein sequence ID" value="GFH80169.1"/>
    <property type="molecule type" value="Genomic_DNA"/>
</dbReference>
<protein>
    <submittedName>
        <fullName evidence="3">Uncharacterized protein</fullName>
    </submittedName>
</protein>
<sequence>MAGAPPGRTVTPFSGWSWERLMRLPFACSPSVSAGQSFAWKASRPGGGPPLSAAAGDSLASGAPDGLSQPVTSSADAARTTGTTGTTPNRRLCLLTGYLSRT</sequence>
<reference evidence="3" key="3">
    <citation type="submission" date="2020-09" db="EMBL/GenBank/DDBJ databases">
        <authorList>
            <person name="Sun Q."/>
            <person name="Ohkuma M."/>
        </authorList>
    </citation>
    <scope>NUCLEOTIDE SEQUENCE</scope>
    <source>
        <strain evidence="3">JCM 4136</strain>
    </source>
</reference>
<feature type="region of interest" description="Disordered" evidence="1">
    <location>
        <begin position="38"/>
        <end position="90"/>
    </location>
</feature>
<dbReference type="Proteomes" id="UP000480804">
    <property type="component" value="Unassembled WGS sequence"/>
</dbReference>
<reference evidence="3" key="1">
    <citation type="journal article" date="2014" name="Int. J. Syst. Evol. Microbiol.">
        <title>Complete genome sequence of Corynebacterium casei LMG S-19264T (=DSM 44701T), isolated from a smear-ripened cheese.</title>
        <authorList>
            <consortium name="US DOE Joint Genome Institute (JGI-PGF)"/>
            <person name="Walter F."/>
            <person name="Albersmeier A."/>
            <person name="Kalinowski J."/>
            <person name="Ruckert C."/>
        </authorList>
    </citation>
    <scope>NUCLEOTIDE SEQUENCE</scope>
    <source>
        <strain evidence="3">JCM 4136</strain>
    </source>
</reference>
<evidence type="ECO:0000256" key="1">
    <source>
        <dbReference type="SAM" id="MobiDB-lite"/>
    </source>
</evidence>
<evidence type="ECO:0000313" key="3">
    <source>
        <dbReference type="EMBL" id="GGU77308.1"/>
    </source>
</evidence>
<dbReference type="Proteomes" id="UP000660975">
    <property type="component" value="Unassembled WGS sequence"/>
</dbReference>
<evidence type="ECO:0000313" key="2">
    <source>
        <dbReference type="EMBL" id="GFH80169.1"/>
    </source>
</evidence>
<dbReference type="AlphaFoldDB" id="A0A8H9HSA9"/>